<accession>A0A1I4BSN6</accession>
<name>A0A1I4BSN6_9HYPH</name>
<sequence>MAGRRAAFAGRPATRQFAAAQVPEELRLIAFDTEDLKIISANVQDSLVRVGEMAYLPKTKRFVIVAARFDWVRAAEGSWERCRTGLQFRRVSKASCTGFAQRDKAAILNLLSICYRETSAPAGEIHLIFSGGCGLRLDVECLEAELRDFDIRWKAKVLPGHPLEDWPEPGVE</sequence>
<evidence type="ECO:0008006" key="3">
    <source>
        <dbReference type="Google" id="ProtNLM"/>
    </source>
</evidence>
<dbReference type="Proteomes" id="UP000198755">
    <property type="component" value="Unassembled WGS sequence"/>
</dbReference>
<evidence type="ECO:0000313" key="1">
    <source>
        <dbReference type="EMBL" id="SFK71400.1"/>
    </source>
</evidence>
<evidence type="ECO:0000313" key="2">
    <source>
        <dbReference type="Proteomes" id="UP000198755"/>
    </source>
</evidence>
<dbReference type="RefSeq" id="WP_091685315.1">
    <property type="nucleotide sequence ID" value="NZ_FOSN01000016.1"/>
</dbReference>
<gene>
    <name evidence="1" type="ORF">SAMN05444581_11640</name>
</gene>
<dbReference type="EMBL" id="FOSN01000016">
    <property type="protein sequence ID" value="SFK71400.1"/>
    <property type="molecule type" value="Genomic_DNA"/>
</dbReference>
<dbReference type="STRING" id="1612308.SAMN05444581_11640"/>
<keyword evidence="2" id="KW-1185">Reference proteome</keyword>
<dbReference type="OrthoDB" id="9806367at2"/>
<dbReference type="Pfam" id="PF11164">
    <property type="entry name" value="DUF2948"/>
    <property type="match status" value="1"/>
</dbReference>
<dbReference type="InterPro" id="IPR021335">
    <property type="entry name" value="DUF2948"/>
</dbReference>
<organism evidence="1 2">
    <name type="scientific">Methylocapsa palsarum</name>
    <dbReference type="NCBI Taxonomy" id="1612308"/>
    <lineage>
        <taxon>Bacteria</taxon>
        <taxon>Pseudomonadati</taxon>
        <taxon>Pseudomonadota</taxon>
        <taxon>Alphaproteobacteria</taxon>
        <taxon>Hyphomicrobiales</taxon>
        <taxon>Beijerinckiaceae</taxon>
        <taxon>Methylocapsa</taxon>
    </lineage>
</organism>
<reference evidence="1 2" key="1">
    <citation type="submission" date="2016-10" db="EMBL/GenBank/DDBJ databases">
        <authorList>
            <person name="de Groot N.N."/>
        </authorList>
    </citation>
    <scope>NUCLEOTIDE SEQUENCE [LARGE SCALE GENOMIC DNA]</scope>
    <source>
        <strain evidence="1 2">NE2</strain>
    </source>
</reference>
<dbReference type="AlphaFoldDB" id="A0A1I4BSN6"/>
<proteinExistence type="predicted"/>
<protein>
    <recommendedName>
        <fullName evidence="3">DUF2948 family protein</fullName>
    </recommendedName>
</protein>